<evidence type="ECO:0000313" key="2">
    <source>
        <dbReference type="EMBL" id="KAF2200716.1"/>
    </source>
</evidence>
<sequence length="188" mass="19235">MPSANINYIGVHQNAESYEDACIHAGSLPNGISNQNLGTLNGNLEHTNSPNFHESNADTRPPIRPRAPSLLPCAFTSTTSLNQIGLLPSPITSSFPSAQVPFDTPDGLEISRRRLLNGNAAGSAAVTAGSGSGSGSGSGASEASARNSATVNGDGARNGDCDVEKGERISVNLASASYYVTAMSDESV</sequence>
<proteinExistence type="predicted"/>
<name>A0A9P4JJS1_9PLEO</name>
<dbReference type="AlphaFoldDB" id="A0A9P4JJS1"/>
<feature type="region of interest" description="Disordered" evidence="1">
    <location>
        <begin position="123"/>
        <end position="166"/>
    </location>
</feature>
<dbReference type="EMBL" id="ML994009">
    <property type="protein sequence ID" value="KAF2200716.1"/>
    <property type="molecule type" value="Genomic_DNA"/>
</dbReference>
<keyword evidence="3" id="KW-1185">Reference proteome</keyword>
<accession>A0A9P4JJS1</accession>
<reference evidence="2" key="1">
    <citation type="journal article" date="2020" name="Stud. Mycol.">
        <title>101 Dothideomycetes genomes: a test case for predicting lifestyles and emergence of pathogens.</title>
        <authorList>
            <person name="Haridas S."/>
            <person name="Albert R."/>
            <person name="Binder M."/>
            <person name="Bloem J."/>
            <person name="Labutti K."/>
            <person name="Salamov A."/>
            <person name="Andreopoulos B."/>
            <person name="Baker S."/>
            <person name="Barry K."/>
            <person name="Bills G."/>
            <person name="Bluhm B."/>
            <person name="Cannon C."/>
            <person name="Castanera R."/>
            <person name="Culley D."/>
            <person name="Daum C."/>
            <person name="Ezra D."/>
            <person name="Gonzalez J."/>
            <person name="Henrissat B."/>
            <person name="Kuo A."/>
            <person name="Liang C."/>
            <person name="Lipzen A."/>
            <person name="Lutzoni F."/>
            <person name="Magnuson J."/>
            <person name="Mondo S."/>
            <person name="Nolan M."/>
            <person name="Ohm R."/>
            <person name="Pangilinan J."/>
            <person name="Park H.-J."/>
            <person name="Ramirez L."/>
            <person name="Alfaro M."/>
            <person name="Sun H."/>
            <person name="Tritt A."/>
            <person name="Yoshinaga Y."/>
            <person name="Zwiers L.-H."/>
            <person name="Turgeon B."/>
            <person name="Goodwin S."/>
            <person name="Spatafora J."/>
            <person name="Crous P."/>
            <person name="Grigoriev I."/>
        </authorList>
    </citation>
    <scope>NUCLEOTIDE SEQUENCE</scope>
    <source>
        <strain evidence="2">ATCC 74209</strain>
    </source>
</reference>
<feature type="compositionally biased region" description="Low complexity" evidence="1">
    <location>
        <begin position="139"/>
        <end position="149"/>
    </location>
</feature>
<gene>
    <name evidence="2" type="ORF">GQ43DRAFT_488880</name>
</gene>
<evidence type="ECO:0000256" key="1">
    <source>
        <dbReference type="SAM" id="MobiDB-lite"/>
    </source>
</evidence>
<feature type="region of interest" description="Disordered" evidence="1">
    <location>
        <begin position="42"/>
        <end position="67"/>
    </location>
</feature>
<feature type="compositionally biased region" description="Polar residues" evidence="1">
    <location>
        <begin position="42"/>
        <end position="54"/>
    </location>
</feature>
<organism evidence="2 3">
    <name type="scientific">Delitschia confertaspora ATCC 74209</name>
    <dbReference type="NCBI Taxonomy" id="1513339"/>
    <lineage>
        <taxon>Eukaryota</taxon>
        <taxon>Fungi</taxon>
        <taxon>Dikarya</taxon>
        <taxon>Ascomycota</taxon>
        <taxon>Pezizomycotina</taxon>
        <taxon>Dothideomycetes</taxon>
        <taxon>Pleosporomycetidae</taxon>
        <taxon>Pleosporales</taxon>
        <taxon>Delitschiaceae</taxon>
        <taxon>Delitschia</taxon>
    </lineage>
</organism>
<protein>
    <submittedName>
        <fullName evidence="2">Uncharacterized protein</fullName>
    </submittedName>
</protein>
<evidence type="ECO:0000313" key="3">
    <source>
        <dbReference type="Proteomes" id="UP000799536"/>
    </source>
</evidence>
<comment type="caution">
    <text evidence="2">The sequence shown here is derived from an EMBL/GenBank/DDBJ whole genome shotgun (WGS) entry which is preliminary data.</text>
</comment>
<dbReference type="Proteomes" id="UP000799536">
    <property type="component" value="Unassembled WGS sequence"/>
</dbReference>
<feature type="compositionally biased region" description="Basic and acidic residues" evidence="1">
    <location>
        <begin position="157"/>
        <end position="166"/>
    </location>
</feature>